<gene>
    <name evidence="3" type="ORF">SAMN05421545_2939</name>
</gene>
<organism evidence="3 4">
    <name type="scientific">Pontibacter lucknowensis</name>
    <dbReference type="NCBI Taxonomy" id="1077936"/>
    <lineage>
        <taxon>Bacteria</taxon>
        <taxon>Pseudomonadati</taxon>
        <taxon>Bacteroidota</taxon>
        <taxon>Cytophagia</taxon>
        <taxon>Cytophagales</taxon>
        <taxon>Hymenobacteraceae</taxon>
        <taxon>Pontibacter</taxon>
    </lineage>
</organism>
<dbReference type="STRING" id="1077936.SAMN05421545_2939"/>
<evidence type="ECO:0000313" key="3">
    <source>
        <dbReference type="EMBL" id="SIR25245.1"/>
    </source>
</evidence>
<dbReference type="Pfam" id="PF13439">
    <property type="entry name" value="Glyco_transf_4"/>
    <property type="match status" value="1"/>
</dbReference>
<keyword evidence="3" id="KW-0808">Transferase</keyword>
<dbReference type="RefSeq" id="WP_076422638.1">
    <property type="nucleotide sequence ID" value="NZ_FTNM01000004.1"/>
</dbReference>
<reference evidence="4" key="1">
    <citation type="submission" date="2017-01" db="EMBL/GenBank/DDBJ databases">
        <authorList>
            <person name="Varghese N."/>
            <person name="Submissions S."/>
        </authorList>
    </citation>
    <scope>NUCLEOTIDE SEQUENCE [LARGE SCALE GENOMIC DNA]</scope>
    <source>
        <strain evidence="4">DM9</strain>
    </source>
</reference>
<evidence type="ECO:0000313" key="4">
    <source>
        <dbReference type="Proteomes" id="UP000185924"/>
    </source>
</evidence>
<evidence type="ECO:0000259" key="2">
    <source>
        <dbReference type="Pfam" id="PF13439"/>
    </source>
</evidence>
<feature type="domain" description="Glycosyltransferase subfamily 4-like N-terminal" evidence="2">
    <location>
        <begin position="14"/>
        <end position="122"/>
    </location>
</feature>
<protein>
    <submittedName>
        <fullName evidence="3">Glycosyltransferase involved in cell wall bisynthesis</fullName>
    </submittedName>
</protein>
<dbReference type="InterPro" id="IPR001296">
    <property type="entry name" value="Glyco_trans_1"/>
</dbReference>
<accession>A0A1N6ZEJ9</accession>
<name>A0A1N6ZEJ9_9BACT</name>
<dbReference type="InterPro" id="IPR050194">
    <property type="entry name" value="Glycosyltransferase_grp1"/>
</dbReference>
<evidence type="ECO:0000259" key="1">
    <source>
        <dbReference type="Pfam" id="PF00534"/>
    </source>
</evidence>
<feature type="domain" description="Glycosyl transferase family 1" evidence="1">
    <location>
        <begin position="212"/>
        <end position="363"/>
    </location>
</feature>
<dbReference type="Gene3D" id="3.40.50.2000">
    <property type="entry name" value="Glycogen Phosphorylase B"/>
    <property type="match status" value="2"/>
</dbReference>
<dbReference type="AlphaFoldDB" id="A0A1N6ZEJ9"/>
<sequence length="404" mass="45437">MRILIIHNYYKQAGGEDTVFHAEAALLEQHGHQVEKLTFSNKEVNSLSEKLKAALGVVYNPGSAKLVEERIKAFQPDVIHVHNFFPLLSPAVFYVAQRMQVPIVMTLHNYRLVCPSALLYYNGKVQLENLRKTFPMGAIRQKVYRDSAVQTASVVLTTGMHKLLGTWQQKVDKFIALTPAAAELFRNSSLKLKTKQLAVKPNFTQDLGRGYPERENFFLYVGRLTPEKGIETLLRAHRLQNFPLKIVGDGPLRGRVEQYAAANQGIEYLGFQNRDQVLELLKSARGLIFSSEWLETFGMTIIEAFSTGTPVIAAKMGGAAQLVEDGVNGLHYSPGKAEELAERVHHLQQYPRLIRQLGTAARQSYEVKYTPEVNYRLLLSIYEDVIRSKKKNAPATQVAEANLS</sequence>
<dbReference type="SUPFAM" id="SSF53756">
    <property type="entry name" value="UDP-Glycosyltransferase/glycogen phosphorylase"/>
    <property type="match status" value="1"/>
</dbReference>
<dbReference type="EMBL" id="FTNM01000004">
    <property type="protein sequence ID" value="SIR25245.1"/>
    <property type="molecule type" value="Genomic_DNA"/>
</dbReference>
<dbReference type="OrthoDB" id="9787111at2"/>
<dbReference type="Proteomes" id="UP000185924">
    <property type="component" value="Unassembled WGS sequence"/>
</dbReference>
<keyword evidence="4" id="KW-1185">Reference proteome</keyword>
<dbReference type="Pfam" id="PF00534">
    <property type="entry name" value="Glycos_transf_1"/>
    <property type="match status" value="1"/>
</dbReference>
<dbReference type="GO" id="GO:0016757">
    <property type="term" value="F:glycosyltransferase activity"/>
    <property type="evidence" value="ECO:0007669"/>
    <property type="project" value="InterPro"/>
</dbReference>
<dbReference type="PANTHER" id="PTHR45947:SF13">
    <property type="entry name" value="TRANSFERASE"/>
    <property type="match status" value="1"/>
</dbReference>
<dbReference type="PANTHER" id="PTHR45947">
    <property type="entry name" value="SULFOQUINOVOSYL TRANSFERASE SQD2"/>
    <property type="match status" value="1"/>
</dbReference>
<proteinExistence type="predicted"/>
<dbReference type="InterPro" id="IPR028098">
    <property type="entry name" value="Glyco_trans_4-like_N"/>
</dbReference>